<protein>
    <submittedName>
        <fullName evidence="1">Uncharacterized protein</fullName>
    </submittedName>
</protein>
<dbReference type="KEGG" id="vg:55606427"/>
<keyword evidence="2" id="KW-1185">Reference proteome</keyword>
<sequence length="110" mass="11964">MTGDNIIRRKHKATWGFTANEDGTIGLGVPTEGKAGDDIISKTDDKEARANGGGFPAEDAVTLDYLRSLKKQELLDLAAAHEVTLDKPKGSKDEILAELVAYYEVEETEE</sequence>
<dbReference type="GeneID" id="55606427"/>
<evidence type="ECO:0000313" key="1">
    <source>
        <dbReference type="EMBL" id="AUM59725.1"/>
    </source>
</evidence>
<organism evidence="1 2">
    <name type="scientific">Pseudomonas phage PMBT14</name>
    <dbReference type="NCBI Taxonomy" id="2059855"/>
    <lineage>
        <taxon>Viruses</taxon>
        <taxon>Duplodnaviria</taxon>
        <taxon>Heunggongvirae</taxon>
        <taxon>Uroviricota</taxon>
        <taxon>Caudoviricetes</taxon>
        <taxon>Knuthellervirus</taxon>
        <taxon>Knuthellervirus PMBT14</taxon>
    </lineage>
</organism>
<dbReference type="EMBL" id="MG596800">
    <property type="protein sequence ID" value="AUM59725.1"/>
    <property type="molecule type" value="Genomic_DNA"/>
</dbReference>
<dbReference type="RefSeq" id="YP_009836188.1">
    <property type="nucleotide sequence ID" value="NC_048687.1"/>
</dbReference>
<name>A0A2I6PI36_9CAUD</name>
<proteinExistence type="predicted"/>
<reference evidence="1 2" key="1">
    <citation type="journal article" date="2018" name="Arch. Virol.">
        <title>Genome sequence of the novel virulent bacteriophage PMBT14 with lytic activity against Pseudomonas fluorescens DSM 50090(R).</title>
        <authorList>
            <person name="Koberg S."/>
            <person name="Gieschler S."/>
            <person name="Brinks E."/>
            <person name="Wenning M."/>
            <person name="Neve H."/>
            <person name="Franz C.M."/>
        </authorList>
    </citation>
    <scope>NUCLEOTIDE SEQUENCE [LARGE SCALE GENOMIC DNA]</scope>
</reference>
<dbReference type="Proteomes" id="UP000240618">
    <property type="component" value="Segment"/>
</dbReference>
<accession>A0A2I6PI36</accession>
<evidence type="ECO:0000313" key="2">
    <source>
        <dbReference type="Proteomes" id="UP000240618"/>
    </source>
</evidence>